<dbReference type="EMBL" id="JBIYDN010000008">
    <property type="protein sequence ID" value="MFK4442951.1"/>
    <property type="molecule type" value="Genomic_DNA"/>
</dbReference>
<proteinExistence type="predicted"/>
<protein>
    <submittedName>
        <fullName evidence="2">Uncharacterized protein</fullName>
    </submittedName>
</protein>
<feature type="compositionally biased region" description="Polar residues" evidence="1">
    <location>
        <begin position="49"/>
        <end position="60"/>
    </location>
</feature>
<sequence>MLERQPRFYGAIDKFSDRGLDCKVSEVGEVGEVGDRRRLQIDSKRSALNGVTSTNGSSPVISDAISRPVTAPSVKP</sequence>
<gene>
    <name evidence="2" type="ORF">ABH943_002973</name>
</gene>
<organism evidence="2 3">
    <name type="scientific">Caballeronia udeis</name>
    <dbReference type="NCBI Taxonomy" id="1232866"/>
    <lineage>
        <taxon>Bacteria</taxon>
        <taxon>Pseudomonadati</taxon>
        <taxon>Pseudomonadota</taxon>
        <taxon>Betaproteobacteria</taxon>
        <taxon>Burkholderiales</taxon>
        <taxon>Burkholderiaceae</taxon>
        <taxon>Caballeronia</taxon>
    </lineage>
</organism>
<dbReference type="Proteomes" id="UP001620514">
    <property type="component" value="Unassembled WGS sequence"/>
</dbReference>
<accession>A0ABW8MJJ1</accession>
<evidence type="ECO:0000313" key="3">
    <source>
        <dbReference type="Proteomes" id="UP001620514"/>
    </source>
</evidence>
<evidence type="ECO:0000313" key="2">
    <source>
        <dbReference type="EMBL" id="MFK4442951.1"/>
    </source>
</evidence>
<feature type="region of interest" description="Disordered" evidence="1">
    <location>
        <begin position="45"/>
        <end position="76"/>
    </location>
</feature>
<comment type="caution">
    <text evidence="2">The sequence shown here is derived from an EMBL/GenBank/DDBJ whole genome shotgun (WGS) entry which is preliminary data.</text>
</comment>
<name>A0ABW8MJJ1_9BURK</name>
<reference evidence="2 3" key="1">
    <citation type="submission" date="2024-11" db="EMBL/GenBank/DDBJ databases">
        <title>Using genomics to understand microbial adaptation to soil warming.</title>
        <authorList>
            <person name="Deangelis K.M. PhD."/>
        </authorList>
    </citation>
    <scope>NUCLEOTIDE SEQUENCE [LARGE SCALE GENOMIC DNA]</scope>
    <source>
        <strain evidence="2 3">GAS97</strain>
    </source>
</reference>
<keyword evidence="3" id="KW-1185">Reference proteome</keyword>
<evidence type="ECO:0000256" key="1">
    <source>
        <dbReference type="SAM" id="MobiDB-lite"/>
    </source>
</evidence>